<reference evidence="8" key="1">
    <citation type="journal article" date="2004" name="Environ. Microbiol.">
        <title>The genome of Desulfotalea psychrophila, a sulfate-reducing bacterium from permanently cold Arctic sediments.</title>
        <authorList>
            <person name="Rabus R."/>
            <person name="Ruepp A."/>
            <person name="Frickey T."/>
            <person name="Rattei T."/>
            <person name="Fartmann B."/>
            <person name="Stark M."/>
            <person name="Bauer M."/>
            <person name="Zibat A."/>
            <person name="Lombardot T."/>
            <person name="Becker I."/>
            <person name="Amann J."/>
            <person name="Gellner K."/>
            <person name="Teeling H."/>
            <person name="Leuschner W.D."/>
            <person name="Gloeckner F.-O."/>
            <person name="Lupas A.N."/>
            <person name="Amann R."/>
            <person name="Klenk H.-P."/>
        </authorList>
    </citation>
    <scope>NUCLEOTIDE SEQUENCE [LARGE SCALE GENOMIC DNA]</scope>
    <source>
        <strain evidence="8">DSM 12343 / LSv54</strain>
    </source>
</reference>
<dbReference type="GO" id="GO:0043709">
    <property type="term" value="P:cell adhesion involved in single-species biofilm formation"/>
    <property type="evidence" value="ECO:0007669"/>
    <property type="project" value="TreeGrafter"/>
</dbReference>
<dbReference type="HOGENOM" id="CLU_000445_11_28_7"/>
<dbReference type="GO" id="GO:0005886">
    <property type="term" value="C:plasma membrane"/>
    <property type="evidence" value="ECO:0007669"/>
    <property type="project" value="TreeGrafter"/>
</dbReference>
<comment type="catalytic activity">
    <reaction evidence="2">
        <text>2 GTP = 3',3'-c-di-GMP + 2 diphosphate</text>
        <dbReference type="Rhea" id="RHEA:24898"/>
        <dbReference type="ChEBI" id="CHEBI:33019"/>
        <dbReference type="ChEBI" id="CHEBI:37565"/>
        <dbReference type="ChEBI" id="CHEBI:58805"/>
        <dbReference type="EC" id="2.7.7.65"/>
    </reaction>
</comment>
<feature type="domain" description="GGDEF" evidence="6">
    <location>
        <begin position="193"/>
        <end position="330"/>
    </location>
</feature>
<dbReference type="EC" id="2.7.7.65" evidence="1"/>
<gene>
    <name evidence="7" type="ordered locus">DP1790</name>
</gene>
<evidence type="ECO:0000256" key="4">
    <source>
        <dbReference type="SAM" id="Coils"/>
    </source>
</evidence>
<keyword evidence="3" id="KW-0597">Phosphoprotein</keyword>
<evidence type="ECO:0000256" key="2">
    <source>
        <dbReference type="ARBA" id="ARBA00034247"/>
    </source>
</evidence>
<dbReference type="AlphaFoldDB" id="Q6AMA6"/>
<organism evidence="7 8">
    <name type="scientific">Desulfotalea psychrophila (strain LSv54 / DSM 12343)</name>
    <dbReference type="NCBI Taxonomy" id="177439"/>
    <lineage>
        <taxon>Bacteria</taxon>
        <taxon>Pseudomonadati</taxon>
        <taxon>Thermodesulfobacteriota</taxon>
        <taxon>Desulfobulbia</taxon>
        <taxon>Desulfobulbales</taxon>
        <taxon>Desulfocapsaceae</taxon>
        <taxon>Desulfotalea</taxon>
    </lineage>
</organism>
<accession>Q6AMA6</accession>
<dbReference type="GO" id="GO:0000160">
    <property type="term" value="P:phosphorelay signal transduction system"/>
    <property type="evidence" value="ECO:0007669"/>
    <property type="project" value="InterPro"/>
</dbReference>
<dbReference type="PANTHER" id="PTHR45138:SF9">
    <property type="entry name" value="DIGUANYLATE CYCLASE DGCM-RELATED"/>
    <property type="match status" value="1"/>
</dbReference>
<dbReference type="SUPFAM" id="SSF52172">
    <property type="entry name" value="CheY-like"/>
    <property type="match status" value="1"/>
</dbReference>
<dbReference type="SUPFAM" id="SSF55073">
    <property type="entry name" value="Nucleotide cyclase"/>
    <property type="match status" value="1"/>
</dbReference>
<dbReference type="SMART" id="SM00267">
    <property type="entry name" value="GGDEF"/>
    <property type="match status" value="1"/>
</dbReference>
<keyword evidence="8" id="KW-1185">Reference proteome</keyword>
<dbReference type="EMBL" id="CR522870">
    <property type="protein sequence ID" value="CAG36519.1"/>
    <property type="molecule type" value="Genomic_DNA"/>
</dbReference>
<keyword evidence="4" id="KW-0175">Coiled coil</keyword>
<feature type="domain" description="Response regulatory" evidence="5">
    <location>
        <begin position="5"/>
        <end position="122"/>
    </location>
</feature>
<dbReference type="NCBIfam" id="TIGR00254">
    <property type="entry name" value="GGDEF"/>
    <property type="match status" value="1"/>
</dbReference>
<dbReference type="KEGG" id="dps:DP1790"/>
<dbReference type="Proteomes" id="UP000000602">
    <property type="component" value="Chromosome"/>
</dbReference>
<dbReference type="OrthoDB" id="9778432at2"/>
<evidence type="ECO:0000313" key="7">
    <source>
        <dbReference type="EMBL" id="CAG36519.1"/>
    </source>
</evidence>
<proteinExistence type="predicted"/>
<evidence type="ECO:0000256" key="3">
    <source>
        <dbReference type="PROSITE-ProRule" id="PRU00169"/>
    </source>
</evidence>
<dbReference type="Pfam" id="PF00072">
    <property type="entry name" value="Response_reg"/>
    <property type="match status" value="1"/>
</dbReference>
<sequence length="339" mass="37936">MTQIKILIVDDRPENLLVLESLIDNAEIELVKATSGNAALAATLDHDFALVLLDVQMPGMDGYEVAELMRCNKNTKNIPIIFVTAEHKEKAQIFKGYDSGAVDYLFKPLEPVILKGKIGVFLELYQHKEELEKKSIELDNRLCELEELQQQLEETNEQLTLLSTRDGLTGLLNRRYFDEIYQEELQRSLRLGSELSLLLIDVDNFKAYNDSFGHLVGDNALKAVANALCKSVKRHVDRVARYGGEEFVVILPDTDLKGAEHVAERMRNEVLGLQVSHPRNKPQGLLTISLGVSSVIPKADIELNTLLSVADARLYAAKNAGRNCWRSAIDLPMLAETLP</sequence>
<dbReference type="InterPro" id="IPR043128">
    <property type="entry name" value="Rev_trsase/Diguanyl_cyclase"/>
</dbReference>
<dbReference type="InterPro" id="IPR029787">
    <property type="entry name" value="Nucleotide_cyclase"/>
</dbReference>
<dbReference type="InterPro" id="IPR001789">
    <property type="entry name" value="Sig_transdc_resp-reg_receiver"/>
</dbReference>
<dbReference type="RefSeq" id="WP_011189031.1">
    <property type="nucleotide sequence ID" value="NC_006138.1"/>
</dbReference>
<feature type="coiled-coil region" evidence="4">
    <location>
        <begin position="131"/>
        <end position="165"/>
    </location>
</feature>
<dbReference type="Gene3D" id="3.30.70.270">
    <property type="match status" value="1"/>
</dbReference>
<evidence type="ECO:0000313" key="8">
    <source>
        <dbReference type="Proteomes" id="UP000000602"/>
    </source>
</evidence>
<evidence type="ECO:0000256" key="1">
    <source>
        <dbReference type="ARBA" id="ARBA00012528"/>
    </source>
</evidence>
<protein>
    <recommendedName>
        <fullName evidence="1">diguanylate cyclase</fullName>
        <ecNumber evidence="1">2.7.7.65</ecNumber>
    </recommendedName>
</protein>
<dbReference type="PROSITE" id="PS50887">
    <property type="entry name" value="GGDEF"/>
    <property type="match status" value="1"/>
</dbReference>
<dbReference type="FunFam" id="3.30.70.270:FF:000001">
    <property type="entry name" value="Diguanylate cyclase domain protein"/>
    <property type="match status" value="1"/>
</dbReference>
<dbReference type="SMART" id="SM00448">
    <property type="entry name" value="REC"/>
    <property type="match status" value="1"/>
</dbReference>
<evidence type="ECO:0000259" key="5">
    <source>
        <dbReference type="PROSITE" id="PS50110"/>
    </source>
</evidence>
<dbReference type="Gene3D" id="3.40.50.2300">
    <property type="match status" value="1"/>
</dbReference>
<dbReference type="GO" id="GO:0052621">
    <property type="term" value="F:diguanylate cyclase activity"/>
    <property type="evidence" value="ECO:0007669"/>
    <property type="project" value="UniProtKB-EC"/>
</dbReference>
<dbReference type="PROSITE" id="PS50110">
    <property type="entry name" value="RESPONSE_REGULATORY"/>
    <property type="match status" value="1"/>
</dbReference>
<dbReference type="CDD" id="cd01949">
    <property type="entry name" value="GGDEF"/>
    <property type="match status" value="1"/>
</dbReference>
<name>Q6AMA6_DESPS</name>
<dbReference type="InterPro" id="IPR050469">
    <property type="entry name" value="Diguanylate_Cyclase"/>
</dbReference>
<evidence type="ECO:0000259" key="6">
    <source>
        <dbReference type="PROSITE" id="PS50887"/>
    </source>
</evidence>
<dbReference type="STRING" id="177439.DP1790"/>
<dbReference type="Pfam" id="PF00990">
    <property type="entry name" value="GGDEF"/>
    <property type="match status" value="1"/>
</dbReference>
<dbReference type="GO" id="GO:1902201">
    <property type="term" value="P:negative regulation of bacterial-type flagellum-dependent cell motility"/>
    <property type="evidence" value="ECO:0007669"/>
    <property type="project" value="TreeGrafter"/>
</dbReference>
<feature type="modified residue" description="4-aspartylphosphate" evidence="3">
    <location>
        <position position="54"/>
    </location>
</feature>
<dbReference type="InterPro" id="IPR000160">
    <property type="entry name" value="GGDEF_dom"/>
</dbReference>
<dbReference type="eggNOG" id="COG3706">
    <property type="taxonomic scope" value="Bacteria"/>
</dbReference>
<dbReference type="InterPro" id="IPR011006">
    <property type="entry name" value="CheY-like_superfamily"/>
</dbReference>
<dbReference type="PANTHER" id="PTHR45138">
    <property type="entry name" value="REGULATORY COMPONENTS OF SENSORY TRANSDUCTION SYSTEM"/>
    <property type="match status" value="1"/>
</dbReference>